<organism evidence="1 2">
    <name type="scientific">Tectimicrobiota bacterium</name>
    <dbReference type="NCBI Taxonomy" id="2528274"/>
    <lineage>
        <taxon>Bacteria</taxon>
        <taxon>Pseudomonadati</taxon>
        <taxon>Nitrospinota/Tectimicrobiota group</taxon>
        <taxon>Candidatus Tectimicrobiota</taxon>
    </lineage>
</organism>
<proteinExistence type="predicted"/>
<dbReference type="AlphaFoldDB" id="A0A932GPQ7"/>
<comment type="caution">
    <text evidence="1">The sequence shown here is derived from an EMBL/GenBank/DDBJ whole genome shotgun (WGS) entry which is preliminary data.</text>
</comment>
<evidence type="ECO:0000313" key="2">
    <source>
        <dbReference type="Proteomes" id="UP000741360"/>
    </source>
</evidence>
<reference evidence="1" key="1">
    <citation type="submission" date="2020-07" db="EMBL/GenBank/DDBJ databases">
        <title>Huge and variable diversity of episymbiotic CPR bacteria and DPANN archaea in groundwater ecosystems.</title>
        <authorList>
            <person name="He C.Y."/>
            <person name="Keren R."/>
            <person name="Whittaker M."/>
            <person name="Farag I.F."/>
            <person name="Doudna J."/>
            <person name="Cate J.H.D."/>
            <person name="Banfield J.F."/>
        </authorList>
    </citation>
    <scope>NUCLEOTIDE SEQUENCE</scope>
    <source>
        <strain evidence="1">NC_groundwater_717_Ag_S-0.2um_59_8</strain>
    </source>
</reference>
<sequence length="154" mass="18273">MKETPPGDGWPLFIDAQGNWYEGPEEISHPRIRRYLYDHLTFDPDRGFVVRSNRESRTVEVEDVPFMVLRTTPRRDPQGLHLFYSLILSDESEEILDLRALHWGGGNTLYCHIKRRAFRARFSRPAYLQLLWNLEEDYESGRFYLPAGNDKHYL</sequence>
<dbReference type="EMBL" id="JACPSX010000140">
    <property type="protein sequence ID" value="MBI3014896.1"/>
    <property type="molecule type" value="Genomic_DNA"/>
</dbReference>
<protein>
    <submittedName>
        <fullName evidence="1">DUF1285 domain-containing protein</fullName>
    </submittedName>
</protein>
<dbReference type="Proteomes" id="UP000741360">
    <property type="component" value="Unassembled WGS sequence"/>
</dbReference>
<accession>A0A932GPQ7</accession>
<name>A0A932GPQ7_UNCTE</name>
<gene>
    <name evidence="1" type="ORF">HYY65_07545</name>
</gene>
<evidence type="ECO:0000313" key="1">
    <source>
        <dbReference type="EMBL" id="MBI3014896.1"/>
    </source>
</evidence>